<keyword evidence="3" id="KW-1185">Reference proteome</keyword>
<dbReference type="KEGG" id="lbc:LACBIDRAFT_316648"/>
<gene>
    <name evidence="2" type="ORF">LACBIDRAFT_316648</name>
</gene>
<accession>B0E1C7</accession>
<dbReference type="EMBL" id="DS547166">
    <property type="protein sequence ID" value="EDQ99358.1"/>
    <property type="molecule type" value="Genomic_DNA"/>
</dbReference>
<protein>
    <submittedName>
        <fullName evidence="2">Predicted protein</fullName>
    </submittedName>
</protein>
<evidence type="ECO:0000256" key="1">
    <source>
        <dbReference type="SAM" id="MobiDB-lite"/>
    </source>
</evidence>
<sequence>MTFVKMSISNRTPGPEGSLGKRSMGLKRQRTFMSLRLCRQRRRCRVGWPQVCGDFDLAPFTDIVAFTTI</sequence>
<evidence type="ECO:0000313" key="3">
    <source>
        <dbReference type="Proteomes" id="UP000001194"/>
    </source>
</evidence>
<dbReference type="Proteomes" id="UP000001194">
    <property type="component" value="Unassembled WGS sequence"/>
</dbReference>
<evidence type="ECO:0000313" key="2">
    <source>
        <dbReference type="EMBL" id="EDQ99358.1"/>
    </source>
</evidence>
<feature type="region of interest" description="Disordered" evidence="1">
    <location>
        <begin position="1"/>
        <end position="23"/>
    </location>
</feature>
<dbReference type="RefSeq" id="XP_001890004.1">
    <property type="nucleotide sequence ID" value="XM_001889969.1"/>
</dbReference>
<name>B0E1C7_LACBS</name>
<organism evidence="3">
    <name type="scientific">Laccaria bicolor (strain S238N-H82 / ATCC MYA-4686)</name>
    <name type="common">Bicoloured deceiver</name>
    <name type="synonym">Laccaria laccata var. bicolor</name>
    <dbReference type="NCBI Taxonomy" id="486041"/>
    <lineage>
        <taxon>Eukaryota</taxon>
        <taxon>Fungi</taxon>
        <taxon>Dikarya</taxon>
        <taxon>Basidiomycota</taxon>
        <taxon>Agaricomycotina</taxon>
        <taxon>Agaricomycetes</taxon>
        <taxon>Agaricomycetidae</taxon>
        <taxon>Agaricales</taxon>
        <taxon>Agaricineae</taxon>
        <taxon>Hydnangiaceae</taxon>
        <taxon>Laccaria</taxon>
    </lineage>
</organism>
<dbReference type="HOGENOM" id="CLU_2776363_0_0_1"/>
<dbReference type="GeneID" id="6085654"/>
<reference evidence="2 3" key="1">
    <citation type="journal article" date="2008" name="Nature">
        <title>The genome of Laccaria bicolor provides insights into mycorrhizal symbiosis.</title>
        <authorList>
            <person name="Martin F."/>
            <person name="Aerts A."/>
            <person name="Ahren D."/>
            <person name="Brun A."/>
            <person name="Danchin E.G.J."/>
            <person name="Duchaussoy F."/>
            <person name="Gibon J."/>
            <person name="Kohler A."/>
            <person name="Lindquist E."/>
            <person name="Pereda V."/>
            <person name="Salamov A."/>
            <person name="Shapiro H.J."/>
            <person name="Wuyts J."/>
            <person name="Blaudez D."/>
            <person name="Buee M."/>
            <person name="Brokstein P."/>
            <person name="Canbaeck B."/>
            <person name="Cohen D."/>
            <person name="Courty P.E."/>
            <person name="Coutinho P.M."/>
            <person name="Delaruelle C."/>
            <person name="Detter J.C."/>
            <person name="Deveau A."/>
            <person name="DiFazio S."/>
            <person name="Duplessis S."/>
            <person name="Fraissinet-Tachet L."/>
            <person name="Lucic E."/>
            <person name="Frey-Klett P."/>
            <person name="Fourrey C."/>
            <person name="Feussner I."/>
            <person name="Gay G."/>
            <person name="Grimwood J."/>
            <person name="Hoegger P.J."/>
            <person name="Jain P."/>
            <person name="Kilaru S."/>
            <person name="Labbe J."/>
            <person name="Lin Y.C."/>
            <person name="Legue V."/>
            <person name="Le Tacon F."/>
            <person name="Marmeisse R."/>
            <person name="Melayah D."/>
            <person name="Montanini B."/>
            <person name="Muratet M."/>
            <person name="Nehls U."/>
            <person name="Niculita-Hirzel H."/>
            <person name="Oudot-Le Secq M.P."/>
            <person name="Peter M."/>
            <person name="Quesneville H."/>
            <person name="Rajashekar B."/>
            <person name="Reich M."/>
            <person name="Rouhier N."/>
            <person name="Schmutz J."/>
            <person name="Yin T."/>
            <person name="Chalot M."/>
            <person name="Henrissat B."/>
            <person name="Kuees U."/>
            <person name="Lucas S."/>
            <person name="Van de Peer Y."/>
            <person name="Podila G.K."/>
            <person name="Polle A."/>
            <person name="Pukkila P.J."/>
            <person name="Richardson P.M."/>
            <person name="Rouze P."/>
            <person name="Sanders I.R."/>
            <person name="Stajich J.E."/>
            <person name="Tunlid A."/>
            <person name="Tuskan G."/>
            <person name="Grigoriev I.V."/>
        </authorList>
    </citation>
    <scope>NUCLEOTIDE SEQUENCE [LARGE SCALE GENOMIC DNA]</scope>
    <source>
        <strain evidence="3">S238N-H82 / ATCC MYA-4686</strain>
    </source>
</reference>
<dbReference type="InParanoid" id="B0E1C7"/>
<proteinExistence type="predicted"/>
<dbReference type="AlphaFoldDB" id="B0E1C7"/>